<accession>A0A1M6B0V6</accession>
<feature type="transmembrane region" description="Helical" evidence="4">
    <location>
        <begin position="344"/>
        <end position="364"/>
    </location>
</feature>
<dbReference type="InterPro" id="IPR029044">
    <property type="entry name" value="Nucleotide-diphossugar_trans"/>
</dbReference>
<evidence type="ECO:0000256" key="2">
    <source>
        <dbReference type="ARBA" id="ARBA00022676"/>
    </source>
</evidence>
<feature type="domain" description="Glycosyltransferase 2-like" evidence="5">
    <location>
        <begin position="43"/>
        <end position="189"/>
    </location>
</feature>
<dbReference type="Pfam" id="PF00535">
    <property type="entry name" value="Glycos_transf_2"/>
    <property type="match status" value="1"/>
</dbReference>
<reference evidence="6 7" key="1">
    <citation type="submission" date="2016-11" db="EMBL/GenBank/DDBJ databases">
        <authorList>
            <person name="Jaros S."/>
            <person name="Januszkiewicz K."/>
            <person name="Wedrychowicz H."/>
        </authorList>
    </citation>
    <scope>NUCLEOTIDE SEQUENCE [LARGE SCALE GENOMIC DNA]</scope>
    <source>
        <strain evidence="6 7">DSM 21425</strain>
    </source>
</reference>
<dbReference type="PANTHER" id="PTHR43630:SF1">
    <property type="entry name" value="POLY-BETA-1,6-N-ACETYL-D-GLUCOSAMINE SYNTHASE"/>
    <property type="match status" value="1"/>
</dbReference>
<keyword evidence="4" id="KW-0812">Transmembrane</keyword>
<evidence type="ECO:0000256" key="1">
    <source>
        <dbReference type="ARBA" id="ARBA00006739"/>
    </source>
</evidence>
<keyword evidence="4" id="KW-1133">Transmembrane helix</keyword>
<dbReference type="Proteomes" id="UP000184225">
    <property type="component" value="Unassembled WGS sequence"/>
</dbReference>
<evidence type="ECO:0000256" key="3">
    <source>
        <dbReference type="ARBA" id="ARBA00022679"/>
    </source>
</evidence>
<dbReference type="GO" id="GO:0016757">
    <property type="term" value="F:glycosyltransferase activity"/>
    <property type="evidence" value="ECO:0007669"/>
    <property type="project" value="UniProtKB-KW"/>
</dbReference>
<keyword evidence="3 6" id="KW-0808">Transferase</keyword>
<keyword evidence="2" id="KW-0328">Glycosyltransferase</keyword>
<keyword evidence="7" id="KW-1185">Reference proteome</keyword>
<dbReference type="RefSeq" id="WP_073147947.1">
    <property type="nucleotide sequence ID" value="NZ_FQYY01000001.1"/>
</dbReference>
<evidence type="ECO:0000313" key="7">
    <source>
        <dbReference type="Proteomes" id="UP000184225"/>
    </source>
</evidence>
<feature type="transmembrane region" description="Helical" evidence="4">
    <location>
        <begin position="6"/>
        <end position="25"/>
    </location>
</feature>
<dbReference type="SUPFAM" id="SSF53448">
    <property type="entry name" value="Nucleotide-diphospho-sugar transferases"/>
    <property type="match status" value="1"/>
</dbReference>
<name>A0A1M6B0V6_9FLAO</name>
<keyword evidence="4" id="KW-0472">Membrane</keyword>
<organism evidence="6 7">
    <name type="scientific">Mesonia phycicola</name>
    <dbReference type="NCBI Taxonomy" id="579105"/>
    <lineage>
        <taxon>Bacteria</taxon>
        <taxon>Pseudomonadati</taxon>
        <taxon>Bacteroidota</taxon>
        <taxon>Flavobacteriia</taxon>
        <taxon>Flavobacteriales</taxon>
        <taxon>Flavobacteriaceae</taxon>
        <taxon>Mesonia</taxon>
    </lineage>
</organism>
<evidence type="ECO:0000313" key="6">
    <source>
        <dbReference type="EMBL" id="SHI42365.1"/>
    </source>
</evidence>
<evidence type="ECO:0000259" key="5">
    <source>
        <dbReference type="Pfam" id="PF00535"/>
    </source>
</evidence>
<feature type="transmembrane region" description="Helical" evidence="4">
    <location>
        <begin position="284"/>
        <end position="304"/>
    </location>
</feature>
<sequence>MEIVIIAGLVTLLYCGLMIWFLIGIKQLKTIKDTFEKEEVKFSICIPFRNEAENLPSLLESIRLLNYPCNFYEVLLINDCSTDHSEQIVHDFIRENNSLSISLLQNNEKATSPKKEALLKAILHANYAYLITTDADCKLPKNWLQYFNTCIVKEKSEFIAGPVIYKASSTFLNRFQSLDFLSLQAATLAGFGNNHPFLCNGANLCFQKKAFLNVNGYQENTQIASGDDIFLLEKMVKVKAKMQYVANYKASVKTLPPQSWRALIQQRIRWASKTSAYQNKHSRLTAILVFLMNLLILLMLVLALANITSWQAFLVLFAIKLNIDFFVLHQTARFYHQEELMKSYVTVAFFHPLFILMCCILSFFKSYEWKGRSFKQ</sequence>
<proteinExistence type="inferred from homology"/>
<dbReference type="OrthoDB" id="9805625at2"/>
<dbReference type="PANTHER" id="PTHR43630">
    <property type="entry name" value="POLY-BETA-1,6-N-ACETYL-D-GLUCOSAMINE SYNTHASE"/>
    <property type="match status" value="1"/>
</dbReference>
<comment type="similarity">
    <text evidence="1">Belongs to the glycosyltransferase 2 family.</text>
</comment>
<dbReference type="AlphaFoldDB" id="A0A1M6B0V6"/>
<dbReference type="Gene3D" id="3.90.550.10">
    <property type="entry name" value="Spore Coat Polysaccharide Biosynthesis Protein SpsA, Chain A"/>
    <property type="match status" value="1"/>
</dbReference>
<dbReference type="STRING" id="579105.SAMN04488096_101543"/>
<gene>
    <name evidence="6" type="ORF">SAMN04488096_101543</name>
</gene>
<evidence type="ECO:0000256" key="4">
    <source>
        <dbReference type="SAM" id="Phobius"/>
    </source>
</evidence>
<protein>
    <submittedName>
        <fullName evidence="6">Glycosyltransferase, catalytic subunit of cellulose synthase and poly-beta-1,6-N-acetylglucosamine synthase</fullName>
    </submittedName>
</protein>
<dbReference type="InterPro" id="IPR001173">
    <property type="entry name" value="Glyco_trans_2-like"/>
</dbReference>
<dbReference type="EMBL" id="FQYY01000001">
    <property type="protein sequence ID" value="SHI42365.1"/>
    <property type="molecule type" value="Genomic_DNA"/>
</dbReference>